<evidence type="ECO:0000256" key="1">
    <source>
        <dbReference type="ARBA" id="ARBA00023015"/>
    </source>
</evidence>
<keyword evidence="1" id="KW-0805">Transcription regulation</keyword>
<dbReference type="PROSITE" id="PS50987">
    <property type="entry name" value="HTH_ARSR_2"/>
    <property type="match status" value="1"/>
</dbReference>
<evidence type="ECO:0000313" key="6">
    <source>
        <dbReference type="Proteomes" id="UP000325292"/>
    </source>
</evidence>
<keyword evidence="6" id="KW-1185">Reference proteome</keyword>
<proteinExistence type="predicted"/>
<dbReference type="PRINTS" id="PR00778">
    <property type="entry name" value="HTHARSR"/>
</dbReference>
<reference evidence="5 6" key="1">
    <citation type="journal article" date="2019" name="Sci. Rep.">
        <title>Sulfobacillus thermotolerans: new insights into resistance and metabolic capacities of acidophilic chemolithotrophs.</title>
        <authorList>
            <person name="Panyushkina A.E."/>
            <person name="Babenko V.V."/>
            <person name="Nikitina A.S."/>
            <person name="Selezneva O.V."/>
            <person name="Tsaplina I.A."/>
            <person name="Letarova M.A."/>
            <person name="Kostryukova E.S."/>
            <person name="Letarov A.V."/>
        </authorList>
    </citation>
    <scope>NUCLEOTIDE SEQUENCE [LARGE SCALE GENOMIC DNA]</scope>
    <source>
        <strain evidence="5 6">Kr1</strain>
    </source>
</reference>
<organism evidence="5 6">
    <name type="scientific">Sulfobacillus thermotolerans</name>
    <dbReference type="NCBI Taxonomy" id="338644"/>
    <lineage>
        <taxon>Bacteria</taxon>
        <taxon>Bacillati</taxon>
        <taxon>Bacillota</taxon>
        <taxon>Clostridia</taxon>
        <taxon>Eubacteriales</taxon>
        <taxon>Clostridiales Family XVII. Incertae Sedis</taxon>
        <taxon>Sulfobacillus</taxon>
    </lineage>
</organism>
<name>A0ABM6RQY4_9FIRM</name>
<evidence type="ECO:0000259" key="4">
    <source>
        <dbReference type="PROSITE" id="PS50987"/>
    </source>
</evidence>
<dbReference type="InterPro" id="IPR011991">
    <property type="entry name" value="ArsR-like_HTH"/>
</dbReference>
<dbReference type="Proteomes" id="UP000325292">
    <property type="component" value="Chromosome"/>
</dbReference>
<gene>
    <name evidence="5" type="ORF">BXT84_07790</name>
</gene>
<dbReference type="InterPro" id="IPR036388">
    <property type="entry name" value="WH-like_DNA-bd_sf"/>
</dbReference>
<sequence>MDAMYAFKAELYKTLGHPIRLRILDLLRDGERSVSELQQALNIEPSSVSQQLAVLRSHHLVESRKSGTNVFYSVPDVLIFELLDIARSIFQHQVDSMNSVLRSQP</sequence>
<dbReference type="SUPFAM" id="SSF46785">
    <property type="entry name" value="Winged helix' DNA-binding domain"/>
    <property type="match status" value="1"/>
</dbReference>
<dbReference type="NCBIfam" id="NF033788">
    <property type="entry name" value="HTH_metalloreg"/>
    <property type="match status" value="1"/>
</dbReference>
<dbReference type="Gene3D" id="1.10.10.10">
    <property type="entry name" value="Winged helix-like DNA-binding domain superfamily/Winged helix DNA-binding domain"/>
    <property type="match status" value="1"/>
</dbReference>
<keyword evidence="3" id="KW-0804">Transcription</keyword>
<keyword evidence="2" id="KW-0238">DNA-binding</keyword>
<dbReference type="CDD" id="cd00090">
    <property type="entry name" value="HTH_ARSR"/>
    <property type="match status" value="1"/>
</dbReference>
<dbReference type="EMBL" id="CP019454">
    <property type="protein sequence ID" value="AUW93857.1"/>
    <property type="molecule type" value="Genomic_DNA"/>
</dbReference>
<dbReference type="SMART" id="SM00418">
    <property type="entry name" value="HTH_ARSR"/>
    <property type="match status" value="1"/>
</dbReference>
<evidence type="ECO:0000256" key="2">
    <source>
        <dbReference type="ARBA" id="ARBA00023125"/>
    </source>
</evidence>
<feature type="domain" description="HTH arsR-type" evidence="4">
    <location>
        <begin position="1"/>
        <end position="94"/>
    </location>
</feature>
<dbReference type="PANTHER" id="PTHR43132">
    <property type="entry name" value="ARSENICAL RESISTANCE OPERON REPRESSOR ARSR-RELATED"/>
    <property type="match status" value="1"/>
</dbReference>
<dbReference type="InterPro" id="IPR051011">
    <property type="entry name" value="Metal_resp_trans_reg"/>
</dbReference>
<evidence type="ECO:0000313" key="5">
    <source>
        <dbReference type="EMBL" id="AUW93857.1"/>
    </source>
</evidence>
<accession>A0ABM6RQY4</accession>
<dbReference type="InterPro" id="IPR001845">
    <property type="entry name" value="HTH_ArsR_DNA-bd_dom"/>
</dbReference>
<dbReference type="Pfam" id="PF01022">
    <property type="entry name" value="HTH_5"/>
    <property type="match status" value="1"/>
</dbReference>
<evidence type="ECO:0000256" key="3">
    <source>
        <dbReference type="ARBA" id="ARBA00023163"/>
    </source>
</evidence>
<dbReference type="PANTHER" id="PTHR43132:SF2">
    <property type="entry name" value="ARSENICAL RESISTANCE OPERON REPRESSOR ARSR-RELATED"/>
    <property type="match status" value="1"/>
</dbReference>
<protein>
    <submittedName>
        <fullName evidence="5">Transcriptional regulator</fullName>
    </submittedName>
</protein>
<dbReference type="InterPro" id="IPR036390">
    <property type="entry name" value="WH_DNA-bd_sf"/>
</dbReference>